<evidence type="ECO:0000256" key="1">
    <source>
        <dbReference type="SAM" id="MobiDB-lite"/>
    </source>
</evidence>
<sequence length="175" mass="18601">MSPRPSHVRAYSHGSRRPIRRARSGQVGHTVSTRSAPSPRARCSITSRGSGPAARPRSVRPPRQSHPPPATPESTTAVAPACKSKRRADVPTLLPGQWAVGSASSTGPADLAGGRSPCSITQVKGSVIRCHTVVSSASRSQRSFIRDTAAKHRRSAMTTRSGARAMRERNHVEAC</sequence>
<comment type="caution">
    <text evidence="2">The sequence shown here is derived from an EMBL/GenBank/DDBJ whole genome shotgun (WGS) entry which is preliminary data.</text>
</comment>
<dbReference type="EMBL" id="QOQW01000001">
    <property type="protein sequence ID" value="RCK81462.1"/>
    <property type="molecule type" value="Genomic_DNA"/>
</dbReference>
<feature type="compositionally biased region" description="Basic residues" evidence="1">
    <location>
        <begin position="14"/>
        <end position="23"/>
    </location>
</feature>
<protein>
    <submittedName>
        <fullName evidence="2">Uncharacterized protein</fullName>
    </submittedName>
</protein>
<dbReference type="AlphaFoldDB" id="A0A367ZVS9"/>
<reference evidence="2 3" key="1">
    <citation type="submission" date="2018-05" db="EMBL/GenBank/DDBJ databases">
        <title>A metagenomic window into the 2 km-deep terrestrial subsurface aquifer revealed taxonomically and functionally diverse microbial community comprising novel uncultured bacterial lineages.</title>
        <authorList>
            <person name="Kadnikov V.V."/>
            <person name="Mardanov A.V."/>
            <person name="Beletsky A.V."/>
            <person name="Banks D."/>
            <person name="Pimenov N.V."/>
            <person name="Frank Y.A."/>
            <person name="Karnachuk O.V."/>
            <person name="Ravin N.V."/>
        </authorList>
    </citation>
    <scope>NUCLEOTIDE SEQUENCE [LARGE SCALE GENOMIC DNA]</scope>
    <source>
        <strain evidence="2">BY5</strain>
    </source>
</reference>
<feature type="region of interest" description="Disordered" evidence="1">
    <location>
        <begin position="154"/>
        <end position="175"/>
    </location>
</feature>
<evidence type="ECO:0000313" key="2">
    <source>
        <dbReference type="EMBL" id="RCK81462.1"/>
    </source>
</evidence>
<proteinExistence type="predicted"/>
<accession>A0A367ZVS9</accession>
<gene>
    <name evidence="2" type="ORF">OZSIB_0596</name>
</gene>
<dbReference type="Proteomes" id="UP000252355">
    <property type="component" value="Unassembled WGS sequence"/>
</dbReference>
<feature type="compositionally biased region" description="Basic and acidic residues" evidence="1">
    <location>
        <begin position="165"/>
        <end position="175"/>
    </location>
</feature>
<organism evidence="2 3">
    <name type="scientific">Candidatus Ozemobacter sibiricus</name>
    <dbReference type="NCBI Taxonomy" id="2268124"/>
    <lineage>
        <taxon>Bacteria</taxon>
        <taxon>Candidatus Ozemobacteria</taxon>
        <taxon>Candidatus Ozemobacterales</taxon>
        <taxon>Candidatus Ozemobacteraceae</taxon>
        <taxon>Candidatus Ozemobacter</taxon>
    </lineage>
</organism>
<feature type="compositionally biased region" description="Polar residues" evidence="1">
    <location>
        <begin position="27"/>
        <end position="36"/>
    </location>
</feature>
<name>A0A367ZVS9_9BACT</name>
<feature type="region of interest" description="Disordered" evidence="1">
    <location>
        <begin position="1"/>
        <end position="114"/>
    </location>
</feature>
<evidence type="ECO:0000313" key="3">
    <source>
        <dbReference type="Proteomes" id="UP000252355"/>
    </source>
</evidence>